<dbReference type="GO" id="GO:0005737">
    <property type="term" value="C:cytoplasm"/>
    <property type="evidence" value="ECO:0007669"/>
    <property type="project" value="UniProtKB-SubCell"/>
</dbReference>
<name>A0A510JCV3_9FUSO</name>
<dbReference type="Gene3D" id="3.40.50.300">
    <property type="entry name" value="P-loop containing nucleotide triphosphate hydrolases"/>
    <property type="match status" value="1"/>
</dbReference>
<dbReference type="SUPFAM" id="SSF52540">
    <property type="entry name" value="P-loop containing nucleoside triphosphate hydrolases"/>
    <property type="match status" value="1"/>
</dbReference>
<evidence type="ECO:0000256" key="1">
    <source>
        <dbReference type="ARBA" id="ARBA00004496"/>
    </source>
</evidence>
<dbReference type="AlphaFoldDB" id="A0A510JCV3"/>
<comment type="subcellular location">
    <subcellularLocation>
        <location evidence="1">Cytoplasm</location>
    </subcellularLocation>
</comment>
<reference evidence="11 12" key="1">
    <citation type="submission" date="2019-07" db="EMBL/GenBank/DDBJ databases">
        <title>Complete Genome Sequence of Leptotrichia goodfellowii Strain JCM 16774.</title>
        <authorList>
            <person name="Watanabe S."/>
            <person name="Cui L."/>
        </authorList>
    </citation>
    <scope>NUCLEOTIDE SEQUENCE [LARGE SCALE GENOMIC DNA]</scope>
    <source>
        <strain evidence="11 12">JCM16774</strain>
    </source>
</reference>
<evidence type="ECO:0000256" key="10">
    <source>
        <dbReference type="ARBA" id="ARBA00032441"/>
    </source>
</evidence>
<gene>
    <name evidence="11" type="ORF">JCM16774_2098</name>
</gene>
<keyword evidence="4" id="KW-0963">Cytoplasm</keyword>
<dbReference type="GO" id="GO:0005524">
    <property type="term" value="F:ATP binding"/>
    <property type="evidence" value="ECO:0007669"/>
    <property type="project" value="UniProtKB-KW"/>
</dbReference>
<evidence type="ECO:0000313" key="12">
    <source>
        <dbReference type="Proteomes" id="UP000321606"/>
    </source>
</evidence>
<dbReference type="KEGG" id="lgo:JCM16774_2098"/>
<evidence type="ECO:0000256" key="8">
    <source>
        <dbReference type="ARBA" id="ARBA00022840"/>
    </source>
</evidence>
<dbReference type="GO" id="GO:0046872">
    <property type="term" value="F:metal ion binding"/>
    <property type="evidence" value="ECO:0007669"/>
    <property type="project" value="UniProtKB-KW"/>
</dbReference>
<proteinExistence type="inferred from homology"/>
<keyword evidence="6" id="KW-0479">Metal-binding</keyword>
<keyword evidence="5" id="KW-0819">tRNA processing</keyword>
<evidence type="ECO:0000256" key="9">
    <source>
        <dbReference type="ARBA" id="ARBA00022842"/>
    </source>
</evidence>
<dbReference type="InterPro" id="IPR027417">
    <property type="entry name" value="P-loop_NTPase"/>
</dbReference>
<evidence type="ECO:0000256" key="7">
    <source>
        <dbReference type="ARBA" id="ARBA00022741"/>
    </source>
</evidence>
<dbReference type="PANTHER" id="PTHR33540:SF2">
    <property type="entry name" value="TRNA THREONYLCARBAMOYLADENOSINE BIOSYNTHESIS PROTEIN TSAE"/>
    <property type="match status" value="1"/>
</dbReference>
<dbReference type="RefSeq" id="WP_006806889.1">
    <property type="nucleotide sequence ID" value="NZ_AP019822.1"/>
</dbReference>
<protein>
    <recommendedName>
        <fullName evidence="3">tRNA threonylcarbamoyladenosine biosynthesis protein TsaE</fullName>
    </recommendedName>
    <alternativeName>
        <fullName evidence="10">t(6)A37 threonylcarbamoyladenosine biosynthesis protein TsaE</fullName>
    </alternativeName>
</protein>
<evidence type="ECO:0000256" key="3">
    <source>
        <dbReference type="ARBA" id="ARBA00019010"/>
    </source>
</evidence>
<dbReference type="Pfam" id="PF02367">
    <property type="entry name" value="TsaE"/>
    <property type="match status" value="1"/>
</dbReference>
<sequence>MKSQILTFDEIDRLAVKVAENMKKGGCIGLIGDLGAGKTTFTKKICKYYGIEENIKSPTFTYVIGYTSGSVNVYHFDAYRIINPEEIYEIGFEDYVGEDGSVIIVEWANNISDEMPEDTVYIEIEHNDENTRKVSIYKLKNGEKEYADIFHNNNN</sequence>
<evidence type="ECO:0000256" key="2">
    <source>
        <dbReference type="ARBA" id="ARBA00007599"/>
    </source>
</evidence>
<dbReference type="EMBL" id="AP019822">
    <property type="protein sequence ID" value="BBM37139.1"/>
    <property type="molecule type" value="Genomic_DNA"/>
</dbReference>
<evidence type="ECO:0000313" key="11">
    <source>
        <dbReference type="EMBL" id="BBM37139.1"/>
    </source>
</evidence>
<evidence type="ECO:0000256" key="4">
    <source>
        <dbReference type="ARBA" id="ARBA00022490"/>
    </source>
</evidence>
<keyword evidence="8" id="KW-0067">ATP-binding</keyword>
<comment type="similarity">
    <text evidence="2">Belongs to the TsaE family.</text>
</comment>
<dbReference type="PANTHER" id="PTHR33540">
    <property type="entry name" value="TRNA THREONYLCARBAMOYLADENOSINE BIOSYNTHESIS PROTEIN TSAE"/>
    <property type="match status" value="1"/>
</dbReference>
<evidence type="ECO:0000256" key="6">
    <source>
        <dbReference type="ARBA" id="ARBA00022723"/>
    </source>
</evidence>
<dbReference type="STRING" id="714315.GCA_000516535_02093"/>
<dbReference type="GO" id="GO:0002949">
    <property type="term" value="P:tRNA threonylcarbamoyladenosine modification"/>
    <property type="evidence" value="ECO:0007669"/>
    <property type="project" value="InterPro"/>
</dbReference>
<dbReference type="NCBIfam" id="TIGR00150">
    <property type="entry name" value="T6A_YjeE"/>
    <property type="match status" value="1"/>
</dbReference>
<keyword evidence="9" id="KW-0460">Magnesium</keyword>
<dbReference type="Proteomes" id="UP000321606">
    <property type="component" value="Chromosome"/>
</dbReference>
<dbReference type="OrthoDB" id="9815896at2"/>
<evidence type="ECO:0000256" key="5">
    <source>
        <dbReference type="ARBA" id="ARBA00022694"/>
    </source>
</evidence>
<accession>A0A510JCV3</accession>
<dbReference type="InterPro" id="IPR003442">
    <property type="entry name" value="T6A_TsaE"/>
</dbReference>
<keyword evidence="7" id="KW-0547">Nucleotide-binding</keyword>
<organism evidence="11 12">
    <name type="scientific">Pseudoleptotrichia goodfellowii</name>
    <dbReference type="NCBI Taxonomy" id="157692"/>
    <lineage>
        <taxon>Bacteria</taxon>
        <taxon>Fusobacteriati</taxon>
        <taxon>Fusobacteriota</taxon>
        <taxon>Fusobacteriia</taxon>
        <taxon>Fusobacteriales</taxon>
        <taxon>Leptotrichiaceae</taxon>
        <taxon>Pseudoleptotrichia</taxon>
    </lineage>
</organism>